<sequence length="150" mass="16819">MEENKNQLENTDHGMKENSVAPETPFHESEPGERGSREDTSYSYGEYRREGAPYQAQDHGSQGEWDSTPLTMGDWLLTLLAAFIPCCGGIILYCYWAFAKQGNLHRRNFCRAALIIEAVLVVLLIVFLILVVMIGSVSYGTTSGGYYYGY</sequence>
<organism evidence="3 4">
    <name type="scientific">Sellimonas intestinalis</name>
    <dbReference type="NCBI Taxonomy" id="1653434"/>
    <lineage>
        <taxon>Bacteria</taxon>
        <taxon>Bacillati</taxon>
        <taxon>Bacillota</taxon>
        <taxon>Clostridia</taxon>
        <taxon>Lachnospirales</taxon>
        <taxon>Lachnospiraceae</taxon>
        <taxon>Sellimonas</taxon>
    </lineage>
</organism>
<dbReference type="OrthoDB" id="2943819at2"/>
<feature type="transmembrane region" description="Helical" evidence="2">
    <location>
        <begin position="110"/>
        <end position="134"/>
    </location>
</feature>
<accession>A0A3E3K6B4</accession>
<feature type="region of interest" description="Disordered" evidence="1">
    <location>
        <begin position="1"/>
        <end position="42"/>
    </location>
</feature>
<evidence type="ECO:0000256" key="1">
    <source>
        <dbReference type="SAM" id="MobiDB-lite"/>
    </source>
</evidence>
<protein>
    <submittedName>
        <fullName evidence="3">Uncharacterized protein</fullName>
    </submittedName>
</protein>
<evidence type="ECO:0000313" key="4">
    <source>
        <dbReference type="Proteomes" id="UP000261080"/>
    </source>
</evidence>
<name>A0A3E3K6B4_9FIRM</name>
<comment type="caution">
    <text evidence="3">The sequence shown here is derived from an EMBL/GenBank/DDBJ whole genome shotgun (WGS) entry which is preliminary data.</text>
</comment>
<proteinExistence type="predicted"/>
<reference evidence="3 4" key="1">
    <citation type="submission" date="2018-08" db="EMBL/GenBank/DDBJ databases">
        <title>A genome reference for cultivated species of the human gut microbiota.</title>
        <authorList>
            <person name="Zou Y."/>
            <person name="Xue W."/>
            <person name="Luo G."/>
        </authorList>
    </citation>
    <scope>NUCLEOTIDE SEQUENCE [LARGE SCALE GENOMIC DNA]</scope>
    <source>
        <strain evidence="3 4">AF37-2AT</strain>
    </source>
</reference>
<dbReference type="AlphaFoldDB" id="A0A3E3K6B4"/>
<dbReference type="GeneID" id="97192444"/>
<keyword evidence="2" id="KW-0812">Transmembrane</keyword>
<keyword evidence="2" id="KW-1133">Transmembrane helix</keyword>
<evidence type="ECO:0000313" key="3">
    <source>
        <dbReference type="EMBL" id="RGE90234.1"/>
    </source>
</evidence>
<keyword evidence="2" id="KW-0472">Membrane</keyword>
<keyword evidence="4" id="KW-1185">Reference proteome</keyword>
<dbReference type="RefSeq" id="WP_024732346.1">
    <property type="nucleotide sequence ID" value="NZ_BAABYU010000001.1"/>
</dbReference>
<evidence type="ECO:0000256" key="2">
    <source>
        <dbReference type="SAM" id="Phobius"/>
    </source>
</evidence>
<feature type="compositionally biased region" description="Basic and acidic residues" evidence="1">
    <location>
        <begin position="1"/>
        <end position="16"/>
    </location>
</feature>
<feature type="transmembrane region" description="Helical" evidence="2">
    <location>
        <begin position="75"/>
        <end position="98"/>
    </location>
</feature>
<feature type="compositionally biased region" description="Basic and acidic residues" evidence="1">
    <location>
        <begin position="25"/>
        <end position="42"/>
    </location>
</feature>
<gene>
    <name evidence="3" type="ORF">DW016_03045</name>
</gene>
<dbReference type="EMBL" id="QVLX01000001">
    <property type="protein sequence ID" value="RGE90234.1"/>
    <property type="molecule type" value="Genomic_DNA"/>
</dbReference>
<dbReference type="Proteomes" id="UP000261080">
    <property type="component" value="Unassembled WGS sequence"/>
</dbReference>